<reference evidence="3" key="1">
    <citation type="journal article" date="2015" name="Genome Announc.">
        <title>Draft Genome Sequence of Tolypothrix boutellei Strain VB521301.</title>
        <authorList>
            <person name="Chandrababunaidu M.M."/>
            <person name="Singh D."/>
            <person name="Sen D."/>
            <person name="Bhan S."/>
            <person name="Das S."/>
            <person name="Gupta A."/>
            <person name="Adhikary S.P."/>
            <person name="Tripathy S."/>
        </authorList>
    </citation>
    <scope>NUCLEOTIDE SEQUENCE</scope>
    <source>
        <strain evidence="3">VB521301</strain>
    </source>
</reference>
<sequence>MFNLQLDWDRPAKVSSQLSEHILRVRILPSSGDTPRQAANLPLQLAIALDTSASMQGEKWEGAKAATQALAAQLRASDRLSIASFADWVTPLVQNLQNSQLDQLQSVLKKLVAEGVTRTDLALSWIQSELSSDTGRARVGILITDGHPTTGQGAVLEDAAILIEQAKKMAEDGISLCTVGLGNAADFNSALLVSLSDRGQGTFMYADNPTLLTPQLQERLQAVQAIAVTDATLNLNLATGVKLKRCCRLRPDYLPLTETTSQEIHLRNLRVDTATDVLLALEVPALSANQLPGNYAIAQVQLSSSPSPSPALSLQVTPSYREAQQVNQEVDRDRLCWDINRYSTELTLTHDPLLTGELLSQIQVAALKSGQTTIANEASQQLDNLHKTGKLTAHQTTGLLRSTRQLNYEL</sequence>
<dbReference type="EMBL" id="JHEG04000001">
    <property type="protein sequence ID" value="KAF3889443.1"/>
    <property type="molecule type" value="Genomic_DNA"/>
</dbReference>
<dbReference type="SMART" id="SM00327">
    <property type="entry name" value="VWA"/>
    <property type="match status" value="1"/>
</dbReference>
<proteinExistence type="predicted"/>
<feature type="domain" description="VWFA" evidence="1">
    <location>
        <begin position="44"/>
        <end position="220"/>
    </location>
</feature>
<dbReference type="InterPro" id="IPR051266">
    <property type="entry name" value="CLCR"/>
</dbReference>
<dbReference type="InterPro" id="IPR036465">
    <property type="entry name" value="vWFA_dom_sf"/>
</dbReference>
<organism evidence="3">
    <name type="scientific">Tolypothrix bouteillei VB521301</name>
    <dbReference type="NCBI Taxonomy" id="1479485"/>
    <lineage>
        <taxon>Bacteria</taxon>
        <taxon>Bacillati</taxon>
        <taxon>Cyanobacteriota</taxon>
        <taxon>Cyanophyceae</taxon>
        <taxon>Nostocales</taxon>
        <taxon>Tolypothrichaceae</taxon>
        <taxon>Tolypothrix</taxon>
    </lineage>
</organism>
<dbReference type="Proteomes" id="UP000029738">
    <property type="component" value="Unassembled WGS sequence"/>
</dbReference>
<comment type="caution">
    <text evidence="3">The sequence shown here is derived from an EMBL/GenBank/DDBJ whole genome shotgun (WGS) entry which is preliminary data.</text>
</comment>
<dbReference type="PROSITE" id="PS50234">
    <property type="entry name" value="VWFA"/>
    <property type="match status" value="1"/>
</dbReference>
<protein>
    <submittedName>
        <fullName evidence="2">VWA domain-containing protein</fullName>
    </submittedName>
</protein>
<dbReference type="AlphaFoldDB" id="A0A0C1R490"/>
<dbReference type="InterPro" id="IPR002035">
    <property type="entry name" value="VWF_A"/>
</dbReference>
<evidence type="ECO:0000259" key="1">
    <source>
        <dbReference type="PROSITE" id="PS50234"/>
    </source>
</evidence>
<reference evidence="2" key="2">
    <citation type="submission" date="2019-11" db="EMBL/GenBank/DDBJ databases">
        <title>Improved Assembly of Tolypothrix boutellei genome.</title>
        <authorList>
            <person name="Sarangi A.N."/>
            <person name="Mukherjee M."/>
            <person name="Ghosh S."/>
            <person name="Singh D."/>
            <person name="Das A."/>
            <person name="Kant S."/>
            <person name="Prusty A."/>
            <person name="Tripathy S."/>
        </authorList>
    </citation>
    <scope>NUCLEOTIDE SEQUENCE</scope>
    <source>
        <strain evidence="2">VB521301</strain>
    </source>
</reference>
<dbReference type="STRING" id="1479485.DA73_0238855"/>
<name>A0A0C1R490_9CYAN</name>
<dbReference type="PANTHER" id="PTHR10579">
    <property type="entry name" value="CALCIUM-ACTIVATED CHLORIDE CHANNEL REGULATOR"/>
    <property type="match status" value="1"/>
</dbReference>
<dbReference type="SUPFAM" id="SSF53300">
    <property type="entry name" value="vWA-like"/>
    <property type="match status" value="1"/>
</dbReference>
<evidence type="ECO:0000313" key="4">
    <source>
        <dbReference type="Proteomes" id="UP000029738"/>
    </source>
</evidence>
<keyword evidence="4" id="KW-1185">Reference proteome</keyword>
<dbReference type="Gene3D" id="3.40.50.410">
    <property type="entry name" value="von Willebrand factor, type A domain"/>
    <property type="match status" value="1"/>
</dbReference>
<dbReference type="PANTHER" id="PTHR10579:SF43">
    <property type="entry name" value="ZINC FINGER (C3HC4-TYPE RING FINGER) FAMILY PROTEIN"/>
    <property type="match status" value="1"/>
</dbReference>
<evidence type="ECO:0000313" key="2">
    <source>
        <dbReference type="EMBL" id="KAF3889443.1"/>
    </source>
</evidence>
<evidence type="ECO:0000313" key="3">
    <source>
        <dbReference type="EMBL" id="KIE07135.1"/>
    </source>
</evidence>
<dbReference type="EMBL" id="JHEG02000059">
    <property type="protein sequence ID" value="KIE07135.1"/>
    <property type="molecule type" value="Genomic_DNA"/>
</dbReference>
<dbReference type="Pfam" id="PF00092">
    <property type="entry name" value="VWA"/>
    <property type="match status" value="1"/>
</dbReference>
<gene>
    <name evidence="3" type="ORF">DA73_0238855</name>
    <name evidence="2" type="ORF">DA73_0400031150</name>
</gene>
<dbReference type="OrthoDB" id="9805121at2"/>
<dbReference type="RefSeq" id="WP_038082251.1">
    <property type="nucleotide sequence ID" value="NZ_JHEG04000001.1"/>
</dbReference>
<accession>A0A0C1R490</accession>